<dbReference type="EMBL" id="KN832578">
    <property type="protein sequence ID" value="KII83403.1"/>
    <property type="molecule type" value="Genomic_DNA"/>
</dbReference>
<gene>
    <name evidence="2" type="ORF">PLICRDRAFT_452163</name>
</gene>
<dbReference type="AlphaFoldDB" id="A0A0C9T5M2"/>
<keyword evidence="1" id="KW-0812">Transmembrane</keyword>
<dbReference type="Proteomes" id="UP000053263">
    <property type="component" value="Unassembled WGS sequence"/>
</dbReference>
<reference evidence="2 3" key="1">
    <citation type="submission" date="2014-06" db="EMBL/GenBank/DDBJ databases">
        <title>Evolutionary Origins and Diversification of the Mycorrhizal Mutualists.</title>
        <authorList>
            <consortium name="DOE Joint Genome Institute"/>
            <consortium name="Mycorrhizal Genomics Consortium"/>
            <person name="Kohler A."/>
            <person name="Kuo A."/>
            <person name="Nagy L.G."/>
            <person name="Floudas D."/>
            <person name="Copeland A."/>
            <person name="Barry K.W."/>
            <person name="Cichocki N."/>
            <person name="Veneault-Fourrey C."/>
            <person name="LaButti K."/>
            <person name="Lindquist E.A."/>
            <person name="Lipzen A."/>
            <person name="Lundell T."/>
            <person name="Morin E."/>
            <person name="Murat C."/>
            <person name="Riley R."/>
            <person name="Ohm R."/>
            <person name="Sun H."/>
            <person name="Tunlid A."/>
            <person name="Henrissat B."/>
            <person name="Grigoriev I.V."/>
            <person name="Hibbett D.S."/>
            <person name="Martin F."/>
        </authorList>
    </citation>
    <scope>NUCLEOTIDE SEQUENCE [LARGE SCALE GENOMIC DNA]</scope>
    <source>
        <strain evidence="2 3">FD-325 SS-3</strain>
    </source>
</reference>
<dbReference type="HOGENOM" id="CLU_051720_1_0_1"/>
<accession>A0A0C9T5M2</accession>
<protein>
    <submittedName>
        <fullName evidence="2">Unplaced genomic scaffold PLICRscaffold_25, whole genome shotgun sequence</fullName>
    </submittedName>
</protein>
<evidence type="ECO:0000256" key="1">
    <source>
        <dbReference type="SAM" id="Phobius"/>
    </source>
</evidence>
<organism evidence="2 3">
    <name type="scientific">Plicaturopsis crispa FD-325 SS-3</name>
    <dbReference type="NCBI Taxonomy" id="944288"/>
    <lineage>
        <taxon>Eukaryota</taxon>
        <taxon>Fungi</taxon>
        <taxon>Dikarya</taxon>
        <taxon>Basidiomycota</taxon>
        <taxon>Agaricomycotina</taxon>
        <taxon>Agaricomycetes</taxon>
        <taxon>Agaricomycetidae</taxon>
        <taxon>Amylocorticiales</taxon>
        <taxon>Amylocorticiaceae</taxon>
        <taxon>Plicatura</taxon>
        <taxon>Plicaturopsis crispa</taxon>
    </lineage>
</organism>
<keyword evidence="1" id="KW-0472">Membrane</keyword>
<evidence type="ECO:0000313" key="3">
    <source>
        <dbReference type="Proteomes" id="UP000053263"/>
    </source>
</evidence>
<evidence type="ECO:0000313" key="2">
    <source>
        <dbReference type="EMBL" id="KII83403.1"/>
    </source>
</evidence>
<sequence length="288" mass="31041">MDPVTAASDVSVFSQLPSELIVKILDIAAASSITTALALCLVSSWARKLARPHLLDTVVLSTNAETNAFQYAVLQAPDCADTRALVRHLWVARDGDLDEALGHLTGLTDLAITAPQLFYATCGDDHRNVPAPEISHGVRLTLLPSPFSGPFLERLFSWEHTNPALLARTTHLSIVLHADNDTSHVAIFWVSNSLEHFPRLTHLAVALPTASSPVNANASTRGDGVCARELPGRRQGVLGVAVREISARVHRRRGWISGKIVGLLVEYAGVGSMRRAGGELAGRNSHRR</sequence>
<feature type="transmembrane region" description="Helical" evidence="1">
    <location>
        <begin position="20"/>
        <end position="42"/>
    </location>
</feature>
<name>A0A0C9T5M2_PLICR</name>
<proteinExistence type="predicted"/>
<dbReference type="OrthoDB" id="2795673at2759"/>
<keyword evidence="3" id="KW-1185">Reference proteome</keyword>
<keyword evidence="1" id="KW-1133">Transmembrane helix</keyword>